<dbReference type="SUPFAM" id="SSF46689">
    <property type="entry name" value="Homeodomain-like"/>
    <property type="match status" value="1"/>
</dbReference>
<sequence>MSPHAGSDLLVSRTGFRSINFENRDGRARGDLGFIERTQLEVTRAVSPTYVQVAAVRLDGILVAHAKTRPMTAVWHRDRIDSQNRYLYLFVTKGTIEVDGGENSVIASSEGICIVAPGSAEVTLDVKGDSDIVFFSFDRTQVAPVVSRRPLTAHPPQDSLVFRTAYTYLRTLAHSPEPSDERSTDVLRSLTLGVAHALVVESTPREVADDLVSRARQVIVSHYRSSRFAVDDIARELRVSRRSIERACADQGVKLADLLRLQRTERARELLSEQPQLSLNAVADESGFTSAEVMRRAFRRYFDASPAQIRSTLIAPAADSAGPIPAAGQRIG</sequence>
<dbReference type="InterPro" id="IPR018060">
    <property type="entry name" value="HTH_AraC"/>
</dbReference>
<dbReference type="GO" id="GO:0003700">
    <property type="term" value="F:DNA-binding transcription factor activity"/>
    <property type="evidence" value="ECO:0007669"/>
    <property type="project" value="InterPro"/>
</dbReference>
<organism evidence="5 6">
    <name type="scientific">Propionibacterium cyclohexanicum</name>
    <dbReference type="NCBI Taxonomy" id="64702"/>
    <lineage>
        <taxon>Bacteria</taxon>
        <taxon>Bacillati</taxon>
        <taxon>Actinomycetota</taxon>
        <taxon>Actinomycetes</taxon>
        <taxon>Propionibacteriales</taxon>
        <taxon>Propionibacteriaceae</taxon>
        <taxon>Propionibacterium</taxon>
    </lineage>
</organism>
<dbReference type="OrthoDB" id="3992151at2"/>
<keyword evidence="6" id="KW-1185">Reference proteome</keyword>
<accession>A0A1H9U5Z5</accession>
<proteinExistence type="predicted"/>
<feature type="domain" description="HTH araC/xylS-type" evidence="4">
    <location>
        <begin position="213"/>
        <end position="312"/>
    </location>
</feature>
<keyword evidence="1" id="KW-0805">Transcription regulation</keyword>
<keyword evidence="3" id="KW-0804">Transcription</keyword>
<keyword evidence="2" id="KW-0238">DNA-binding</keyword>
<dbReference type="Pfam" id="PF12833">
    <property type="entry name" value="HTH_18"/>
    <property type="match status" value="1"/>
</dbReference>
<dbReference type="PANTHER" id="PTHR46796:SF6">
    <property type="entry name" value="ARAC SUBFAMILY"/>
    <property type="match status" value="1"/>
</dbReference>
<dbReference type="GO" id="GO:0043565">
    <property type="term" value="F:sequence-specific DNA binding"/>
    <property type="evidence" value="ECO:0007669"/>
    <property type="project" value="InterPro"/>
</dbReference>
<evidence type="ECO:0000313" key="6">
    <source>
        <dbReference type="Proteomes" id="UP000198815"/>
    </source>
</evidence>
<evidence type="ECO:0000313" key="5">
    <source>
        <dbReference type="EMBL" id="SES04789.1"/>
    </source>
</evidence>
<dbReference type="PANTHER" id="PTHR46796">
    <property type="entry name" value="HTH-TYPE TRANSCRIPTIONAL ACTIVATOR RHAS-RELATED"/>
    <property type="match status" value="1"/>
</dbReference>
<name>A0A1H9U5Z5_9ACTN</name>
<dbReference type="InterPro" id="IPR050204">
    <property type="entry name" value="AraC_XylS_family_regulators"/>
</dbReference>
<dbReference type="EMBL" id="FOGZ01000041">
    <property type="protein sequence ID" value="SES04789.1"/>
    <property type="molecule type" value="Genomic_DNA"/>
</dbReference>
<evidence type="ECO:0000259" key="4">
    <source>
        <dbReference type="PROSITE" id="PS01124"/>
    </source>
</evidence>
<dbReference type="RefSeq" id="WP_091971585.1">
    <property type="nucleotide sequence ID" value="NZ_FOGZ01000041.1"/>
</dbReference>
<dbReference type="AlphaFoldDB" id="A0A1H9U5Z5"/>
<dbReference type="InterPro" id="IPR009057">
    <property type="entry name" value="Homeodomain-like_sf"/>
</dbReference>
<dbReference type="Proteomes" id="UP000198815">
    <property type="component" value="Unassembled WGS sequence"/>
</dbReference>
<evidence type="ECO:0000256" key="2">
    <source>
        <dbReference type="ARBA" id="ARBA00023125"/>
    </source>
</evidence>
<evidence type="ECO:0000256" key="1">
    <source>
        <dbReference type="ARBA" id="ARBA00023015"/>
    </source>
</evidence>
<protein>
    <submittedName>
        <fullName evidence="5">Helix-turn-helix domain-containing protein</fullName>
    </submittedName>
</protein>
<reference evidence="5 6" key="1">
    <citation type="submission" date="2016-10" db="EMBL/GenBank/DDBJ databases">
        <authorList>
            <person name="de Groot N.N."/>
        </authorList>
    </citation>
    <scope>NUCLEOTIDE SEQUENCE [LARGE SCALE GENOMIC DNA]</scope>
    <source>
        <strain evidence="5 6">DSM 16859</strain>
    </source>
</reference>
<evidence type="ECO:0000256" key="3">
    <source>
        <dbReference type="ARBA" id="ARBA00023163"/>
    </source>
</evidence>
<gene>
    <name evidence="5" type="ORF">SAMN05443377_1418</name>
</gene>
<dbReference type="SMART" id="SM00342">
    <property type="entry name" value="HTH_ARAC"/>
    <property type="match status" value="1"/>
</dbReference>
<dbReference type="STRING" id="64702.SAMN05443377_1418"/>
<dbReference type="PROSITE" id="PS01124">
    <property type="entry name" value="HTH_ARAC_FAMILY_2"/>
    <property type="match status" value="1"/>
</dbReference>
<dbReference type="Gene3D" id="1.10.10.60">
    <property type="entry name" value="Homeodomain-like"/>
    <property type="match status" value="1"/>
</dbReference>